<evidence type="ECO:0000256" key="1">
    <source>
        <dbReference type="ARBA" id="ARBA00004123"/>
    </source>
</evidence>
<dbReference type="GO" id="GO:0007064">
    <property type="term" value="P:mitotic sister chromatid cohesion"/>
    <property type="evidence" value="ECO:0000318"/>
    <property type="project" value="GO_Central"/>
</dbReference>
<evidence type="ECO:0000256" key="5">
    <source>
        <dbReference type="ARBA" id="ARBA00023204"/>
    </source>
</evidence>
<dbReference type="Proteomes" id="UP000036987">
    <property type="component" value="Unassembled WGS sequence"/>
</dbReference>
<protein>
    <submittedName>
        <fullName evidence="10">Uncharacterized protein</fullName>
    </submittedName>
</protein>
<dbReference type="SUPFAM" id="SSF48371">
    <property type="entry name" value="ARM repeat"/>
    <property type="match status" value="1"/>
</dbReference>
<dbReference type="Gene3D" id="1.25.10.10">
    <property type="entry name" value="Leucine-rich Repeat Variant"/>
    <property type="match status" value="1"/>
</dbReference>
<feature type="compositionally biased region" description="Polar residues" evidence="9">
    <location>
        <begin position="1256"/>
        <end position="1268"/>
    </location>
</feature>
<evidence type="ECO:0000256" key="8">
    <source>
        <dbReference type="SAM" id="Coils"/>
    </source>
</evidence>
<keyword evidence="2" id="KW-0132">Cell division</keyword>
<evidence type="ECO:0000313" key="10">
    <source>
        <dbReference type="EMBL" id="KMZ60117.1"/>
    </source>
</evidence>
<feature type="region of interest" description="Disordered" evidence="9">
    <location>
        <begin position="1255"/>
        <end position="1312"/>
    </location>
</feature>
<dbReference type="GO" id="GO:0000785">
    <property type="term" value="C:chromatin"/>
    <property type="evidence" value="ECO:0000318"/>
    <property type="project" value="GO_Central"/>
</dbReference>
<evidence type="ECO:0000313" key="11">
    <source>
        <dbReference type="Proteomes" id="UP000036987"/>
    </source>
</evidence>
<dbReference type="PANTHER" id="PTHR12663">
    <property type="entry name" value="ANDROGEN INDUCED INHIBITOR OF PROLIFERATION AS3 / PDS5-RELATED"/>
    <property type="match status" value="1"/>
</dbReference>
<keyword evidence="5" id="KW-0234">DNA repair</keyword>
<evidence type="ECO:0000256" key="6">
    <source>
        <dbReference type="ARBA" id="ARBA00023242"/>
    </source>
</evidence>
<dbReference type="InterPro" id="IPR016024">
    <property type="entry name" value="ARM-type_fold"/>
</dbReference>
<organism evidence="10 11">
    <name type="scientific">Zostera marina</name>
    <name type="common">Eelgrass</name>
    <dbReference type="NCBI Taxonomy" id="29655"/>
    <lineage>
        <taxon>Eukaryota</taxon>
        <taxon>Viridiplantae</taxon>
        <taxon>Streptophyta</taxon>
        <taxon>Embryophyta</taxon>
        <taxon>Tracheophyta</taxon>
        <taxon>Spermatophyta</taxon>
        <taxon>Magnoliopsida</taxon>
        <taxon>Liliopsida</taxon>
        <taxon>Zosteraceae</taxon>
        <taxon>Zostera</taxon>
    </lineage>
</organism>
<dbReference type="GO" id="GO:0005634">
    <property type="term" value="C:nucleus"/>
    <property type="evidence" value="ECO:0000318"/>
    <property type="project" value="GO_Central"/>
</dbReference>
<dbReference type="InterPro" id="IPR039776">
    <property type="entry name" value="Pds5"/>
</dbReference>
<dbReference type="OrthoDB" id="200660at2759"/>
<evidence type="ECO:0000256" key="3">
    <source>
        <dbReference type="ARBA" id="ARBA00022763"/>
    </source>
</evidence>
<dbReference type="GO" id="GO:0140670">
    <property type="term" value="F:cohesin unloader activity"/>
    <property type="evidence" value="ECO:0000318"/>
    <property type="project" value="GO_Central"/>
</dbReference>
<feature type="coiled-coil region" evidence="8">
    <location>
        <begin position="487"/>
        <end position="514"/>
    </location>
</feature>
<dbReference type="OMA" id="YPPAYNM"/>
<dbReference type="GO" id="GO:0035825">
    <property type="term" value="P:homologous recombination"/>
    <property type="evidence" value="ECO:0007669"/>
    <property type="project" value="UniProtKB-ARBA"/>
</dbReference>
<keyword evidence="11" id="KW-1185">Reference proteome</keyword>
<sequence length="1312" mass="150703">MDSSPVEVVSKIGKRLSQQRLSKDSIVKLLKEASSVLSALEQSLELEYALLPLNNVLVQNSFLLHKDKEVRLLLAVCFCEIIRILAPKPPFSDEVFKGVFKLIISTFKDLADIDSPFFAWRVKILEITATLKCCLLMLDIGCEDLVLEMFNIFFSVVRVDHQESLVKSILSVLIIIIEESICFPLMDIIFRNLLKDKKGGSSASFKLAVSVIQNSGDKLQSFVSQFLISCILERDITDHKFEELYHKITIELYKCSPQILVEVLPYFVQELVAGQINVRIKAMQLVAEIFVLSKMHATQEYPLLFTEFIRRISDKSSEVRNFALECAKTCYMSNTTSTASSGILGALEGRLLDFDDNVRIQAMTIVCDLAMSDLNSFPSELVLQAYERLRDKKVTVRRKTMQKLLQLYHVYCQRCSKGLFSYNEKFEQIPSKILTLCFNKVCKEFRPQNMDIFFAEDLFPTSLSAENKANHWMAFFSFFTPSHNKALNSMLTQKRRLQKEMRAYINLQEKKKENSSEDLHKTILVSLANMNTYFLDPYKSEEGFRNLYQMKDNHIFRDLLKLLDEQTTYTAFRNIQDSFLKRIGKKHPYYSFFKELSFRCSNSIFTEEHVLYFLKSYISKKKSISKHTEATTFDLLYIILNITPSLLRGSEEYFLKLFSEEPGPSKEKLLQILVRAINYISIKSSDIYHYLEKICFEGTRAEVKLAVSAIASVRDTCDDSTICKLCKKLVESLLHNDHYIPTVLQSLGCISQHNLGIPESQKFNIREVIIDKIFRSTRVPFLSERTFSNGITVCSSSWKFKVHGLKTLVSSFLSCQVNCAKSQFRDLLTILLEILEEEDASEDTISSECDQNHVRLAAAKSILRLSTRWDLLISPHLFHLTIMMAWDPSPIVRESFLEKLHSLWKKCAIPNRYACVFALATSFFYDQANKYLVEFIDYNKGTFIRQNTLSELDDEKSVINRPEYIVVFLIHTLAHHQDFPSEDCEDENIYASFCRSLIVLLQAFLGQFPFTNKVHADNTDTCLYAIFRVICRAEDSIDDHITPKLHMLARIGLFMLKNINFDSKLSNAPRTVLLPSAFYKNKDKLNKETHSSNERFNYERLVERILKVKPNTEILLNATTRRIKRKVVNSHHDNDFRETQELPFPSFELFRKNPQSDGCTEKTISNSQLVNGSGKFSSSCGSAVSRPSPSLSDSQYLTNEVEVIDLDCTPSEVNINKECGIKIVDADCTPPEVNEDWLESPDTDVEELRDFHRDISLQSKNDQNQHSPSGKGKRLKVSGFLDTMPKSELTDRRSSTMVSPKAKLPKGKWATF</sequence>
<keyword evidence="3" id="KW-0227">DNA damage</keyword>
<keyword evidence="8" id="KW-0175">Coiled coil</keyword>
<comment type="caution">
    <text evidence="10">The sequence shown here is derived from an EMBL/GenBank/DDBJ whole genome shotgun (WGS) entry which is preliminary data.</text>
</comment>
<dbReference type="Pfam" id="PF20168">
    <property type="entry name" value="PDS5"/>
    <property type="match status" value="1"/>
</dbReference>
<dbReference type="CDD" id="cd19953">
    <property type="entry name" value="PDS5"/>
    <property type="match status" value="1"/>
</dbReference>
<evidence type="ECO:0000256" key="9">
    <source>
        <dbReference type="SAM" id="MobiDB-lite"/>
    </source>
</evidence>
<dbReference type="GO" id="GO:0006281">
    <property type="term" value="P:DNA repair"/>
    <property type="evidence" value="ECO:0007669"/>
    <property type="project" value="UniProtKB-KW"/>
</dbReference>
<keyword evidence="4" id="KW-0498">Mitosis</keyword>
<dbReference type="STRING" id="29655.A0A0K9NVP4"/>
<evidence type="ECO:0000256" key="4">
    <source>
        <dbReference type="ARBA" id="ARBA00022776"/>
    </source>
</evidence>
<dbReference type="PANTHER" id="PTHR12663:SF50">
    <property type="entry name" value="SISTER CHROMATID COHESION PROTEIN PDS5 HOMOLOG B"/>
    <property type="match status" value="1"/>
</dbReference>
<keyword evidence="7" id="KW-0131">Cell cycle</keyword>
<dbReference type="InterPro" id="IPR011989">
    <property type="entry name" value="ARM-like"/>
</dbReference>
<proteinExistence type="predicted"/>
<evidence type="ECO:0000256" key="7">
    <source>
        <dbReference type="ARBA" id="ARBA00023306"/>
    </source>
</evidence>
<evidence type="ECO:0000256" key="2">
    <source>
        <dbReference type="ARBA" id="ARBA00022618"/>
    </source>
</evidence>
<accession>A0A0K9NVP4</accession>
<comment type="subcellular location">
    <subcellularLocation>
        <location evidence="1">Nucleus</location>
    </subcellularLocation>
</comment>
<dbReference type="GO" id="GO:0051301">
    <property type="term" value="P:cell division"/>
    <property type="evidence" value="ECO:0007669"/>
    <property type="project" value="UniProtKB-KW"/>
</dbReference>
<name>A0A0K9NVP4_ZOSMR</name>
<gene>
    <name evidence="10" type="ORF">ZOSMA_60G00610</name>
</gene>
<keyword evidence="6" id="KW-0539">Nucleus</keyword>
<dbReference type="EMBL" id="LFYR01001640">
    <property type="protein sequence ID" value="KMZ60117.1"/>
    <property type="molecule type" value="Genomic_DNA"/>
</dbReference>
<reference evidence="11" key="1">
    <citation type="journal article" date="2016" name="Nature">
        <title>The genome of the seagrass Zostera marina reveals angiosperm adaptation to the sea.</title>
        <authorList>
            <person name="Olsen J.L."/>
            <person name="Rouze P."/>
            <person name="Verhelst B."/>
            <person name="Lin Y.-C."/>
            <person name="Bayer T."/>
            <person name="Collen J."/>
            <person name="Dattolo E."/>
            <person name="De Paoli E."/>
            <person name="Dittami S."/>
            <person name="Maumus F."/>
            <person name="Michel G."/>
            <person name="Kersting A."/>
            <person name="Lauritano C."/>
            <person name="Lohaus R."/>
            <person name="Toepel M."/>
            <person name="Tonon T."/>
            <person name="Vanneste K."/>
            <person name="Amirebrahimi M."/>
            <person name="Brakel J."/>
            <person name="Bostroem C."/>
            <person name="Chovatia M."/>
            <person name="Grimwood J."/>
            <person name="Jenkins J.W."/>
            <person name="Jueterbock A."/>
            <person name="Mraz A."/>
            <person name="Stam W.T."/>
            <person name="Tice H."/>
            <person name="Bornberg-Bauer E."/>
            <person name="Green P.J."/>
            <person name="Pearson G.A."/>
            <person name="Procaccini G."/>
            <person name="Duarte C.M."/>
            <person name="Schmutz J."/>
            <person name="Reusch T.B.H."/>
            <person name="Van de Peer Y."/>
        </authorList>
    </citation>
    <scope>NUCLEOTIDE SEQUENCE [LARGE SCALE GENOMIC DNA]</scope>
    <source>
        <strain evidence="11">cv. Finnish</strain>
    </source>
</reference>